<dbReference type="STRING" id="683960.A0A1E3PAQ3"/>
<evidence type="ECO:0000256" key="9">
    <source>
        <dbReference type="ARBA" id="ARBA00061312"/>
    </source>
</evidence>
<evidence type="ECO:0008006" key="12">
    <source>
        <dbReference type="Google" id="ProtNLM"/>
    </source>
</evidence>
<keyword evidence="11" id="KW-1185">Reference proteome</keyword>
<dbReference type="GO" id="GO:0005737">
    <property type="term" value="C:cytoplasm"/>
    <property type="evidence" value="ECO:0007669"/>
    <property type="project" value="UniProtKB-SubCell"/>
</dbReference>
<dbReference type="GeneID" id="30201649"/>
<dbReference type="GO" id="GO:0005634">
    <property type="term" value="C:nucleus"/>
    <property type="evidence" value="ECO:0007669"/>
    <property type="project" value="UniProtKB-SubCell"/>
</dbReference>
<evidence type="ECO:0000256" key="7">
    <source>
        <dbReference type="ARBA" id="ARBA00022840"/>
    </source>
</evidence>
<dbReference type="Proteomes" id="UP000094112">
    <property type="component" value="Unassembled WGS sequence"/>
</dbReference>
<dbReference type="RefSeq" id="XP_019041587.1">
    <property type="nucleotide sequence ID" value="XM_019184403.1"/>
</dbReference>
<protein>
    <recommendedName>
        <fullName evidence="12">Phosphoribulokinase/uridine kinase domain-containing protein</fullName>
    </recommendedName>
</protein>
<keyword evidence="8" id="KW-0539">Nucleus</keyword>
<organism evidence="10 11">
    <name type="scientific">Wickerhamomyces anomalus (strain ATCC 58044 / CBS 1984 / NCYC 433 / NRRL Y-366-8)</name>
    <name type="common">Yeast</name>
    <name type="synonym">Hansenula anomala</name>
    <dbReference type="NCBI Taxonomy" id="683960"/>
    <lineage>
        <taxon>Eukaryota</taxon>
        <taxon>Fungi</taxon>
        <taxon>Dikarya</taxon>
        <taxon>Ascomycota</taxon>
        <taxon>Saccharomycotina</taxon>
        <taxon>Saccharomycetes</taxon>
        <taxon>Phaffomycetales</taxon>
        <taxon>Wickerhamomycetaceae</taxon>
        <taxon>Wickerhamomyces</taxon>
    </lineage>
</organism>
<keyword evidence="7" id="KW-0067">ATP-binding</keyword>
<comment type="subcellular location">
    <subcellularLocation>
        <location evidence="2">Cytoplasm</location>
    </subcellularLocation>
    <subcellularLocation>
        <location evidence="1">Nucleus</location>
    </subcellularLocation>
</comment>
<dbReference type="Gene3D" id="3.40.50.300">
    <property type="entry name" value="P-loop containing nucleotide triphosphate hydrolases"/>
    <property type="match status" value="1"/>
</dbReference>
<evidence type="ECO:0000256" key="8">
    <source>
        <dbReference type="ARBA" id="ARBA00023242"/>
    </source>
</evidence>
<proteinExistence type="inferred from homology"/>
<reference evidence="10 11" key="1">
    <citation type="journal article" date="2016" name="Proc. Natl. Acad. Sci. U.S.A.">
        <title>Comparative genomics of biotechnologically important yeasts.</title>
        <authorList>
            <person name="Riley R."/>
            <person name="Haridas S."/>
            <person name="Wolfe K.H."/>
            <person name="Lopes M.R."/>
            <person name="Hittinger C.T."/>
            <person name="Goeker M."/>
            <person name="Salamov A.A."/>
            <person name="Wisecaver J.H."/>
            <person name="Long T.M."/>
            <person name="Calvey C.H."/>
            <person name="Aerts A.L."/>
            <person name="Barry K.W."/>
            <person name="Choi C."/>
            <person name="Clum A."/>
            <person name="Coughlan A.Y."/>
            <person name="Deshpande S."/>
            <person name="Douglass A.P."/>
            <person name="Hanson S.J."/>
            <person name="Klenk H.-P."/>
            <person name="LaButti K.M."/>
            <person name="Lapidus A."/>
            <person name="Lindquist E.A."/>
            <person name="Lipzen A.M."/>
            <person name="Meier-Kolthoff J.P."/>
            <person name="Ohm R.A."/>
            <person name="Otillar R.P."/>
            <person name="Pangilinan J.L."/>
            <person name="Peng Y."/>
            <person name="Rokas A."/>
            <person name="Rosa C.A."/>
            <person name="Scheuner C."/>
            <person name="Sibirny A.A."/>
            <person name="Slot J.C."/>
            <person name="Stielow J.B."/>
            <person name="Sun H."/>
            <person name="Kurtzman C.P."/>
            <person name="Blackwell M."/>
            <person name="Grigoriev I.V."/>
            <person name="Jeffries T.W."/>
        </authorList>
    </citation>
    <scope>NUCLEOTIDE SEQUENCE [LARGE SCALE GENOMIC DNA]</scope>
    <source>
        <strain evidence="11">ATCC 58044 / CBS 1984 / NCYC 433 / NRRL Y-366-8</strain>
    </source>
</reference>
<keyword evidence="3" id="KW-0963">Cytoplasm</keyword>
<keyword evidence="4" id="KW-0808">Transferase</keyword>
<dbReference type="FunFam" id="3.40.50.300:FF:001691">
    <property type="entry name" value="Probable ATP-dependent kinase TDA10"/>
    <property type="match status" value="1"/>
</dbReference>
<evidence type="ECO:0000256" key="6">
    <source>
        <dbReference type="ARBA" id="ARBA00022777"/>
    </source>
</evidence>
<accession>A0A1E3PAQ3</accession>
<evidence type="ECO:0000313" key="10">
    <source>
        <dbReference type="EMBL" id="ODQ62380.1"/>
    </source>
</evidence>
<evidence type="ECO:0000256" key="3">
    <source>
        <dbReference type="ARBA" id="ARBA00022490"/>
    </source>
</evidence>
<gene>
    <name evidence="10" type="ORF">WICANDRAFT_76550</name>
</gene>
<dbReference type="OrthoDB" id="347435at2759"/>
<evidence type="ECO:0000256" key="2">
    <source>
        <dbReference type="ARBA" id="ARBA00004496"/>
    </source>
</evidence>
<dbReference type="GO" id="GO:0016301">
    <property type="term" value="F:kinase activity"/>
    <property type="evidence" value="ECO:0007669"/>
    <property type="project" value="UniProtKB-KW"/>
</dbReference>
<sequence>MATLSKTIDFIEPIITKWKFERPLVISISGPQGSGKSYLSLKLLQYLTRTYPKLKSITISTDDLYLKHRDQKLLTEEHPGTKLLNGRGLPGTHDVELGYKLISKIVNKEFGFKIPTYNKAAFNGEGDRNDESLWLDIEKPVDILIIEGWFNGFLPYENSDEIETKYEESTLLKNFPIDDIHEINSFLDQYVKIWEFFDVDIFFDTDDINNVYEWRLQQEHELIKLRGTGMTDEQVRAFITRYMVVYELYYRDFTERGTPATPDGQNFRIKLDRNRGIEKTEIF</sequence>
<evidence type="ECO:0000256" key="4">
    <source>
        <dbReference type="ARBA" id="ARBA00022679"/>
    </source>
</evidence>
<evidence type="ECO:0000313" key="11">
    <source>
        <dbReference type="Proteomes" id="UP000094112"/>
    </source>
</evidence>
<dbReference type="EMBL" id="KV454208">
    <property type="protein sequence ID" value="ODQ62380.1"/>
    <property type="molecule type" value="Genomic_DNA"/>
</dbReference>
<dbReference type="SUPFAM" id="SSF52540">
    <property type="entry name" value="P-loop containing nucleoside triphosphate hydrolases"/>
    <property type="match status" value="1"/>
</dbReference>
<dbReference type="GO" id="GO:0005524">
    <property type="term" value="F:ATP binding"/>
    <property type="evidence" value="ECO:0007669"/>
    <property type="project" value="UniProtKB-KW"/>
</dbReference>
<keyword evidence="5" id="KW-0547">Nucleotide-binding</keyword>
<dbReference type="PANTHER" id="PTHR10285">
    <property type="entry name" value="URIDINE KINASE"/>
    <property type="match status" value="1"/>
</dbReference>
<dbReference type="InterPro" id="IPR027417">
    <property type="entry name" value="P-loop_NTPase"/>
</dbReference>
<dbReference type="AlphaFoldDB" id="A0A1E3PAQ3"/>
<comment type="similarity">
    <text evidence="9">Belongs to the GLYK kinase family.</text>
</comment>
<evidence type="ECO:0000256" key="5">
    <source>
        <dbReference type="ARBA" id="ARBA00022741"/>
    </source>
</evidence>
<evidence type="ECO:0000256" key="1">
    <source>
        <dbReference type="ARBA" id="ARBA00004123"/>
    </source>
</evidence>
<keyword evidence="6" id="KW-0418">Kinase</keyword>
<name>A0A1E3PAQ3_WICAA</name>